<evidence type="ECO:0000256" key="3">
    <source>
        <dbReference type="ARBA" id="ARBA00022679"/>
    </source>
</evidence>
<dbReference type="EC" id="2.3.1.1" evidence="6"/>
<dbReference type="SUPFAM" id="SSF56266">
    <property type="entry name" value="DmpA/ArgJ-like"/>
    <property type="match status" value="1"/>
</dbReference>
<comment type="caution">
    <text evidence="7">The sequence shown here is derived from an EMBL/GenBank/DDBJ whole genome shotgun (WGS) entry which is preliminary data.</text>
</comment>
<dbReference type="EMBL" id="JAIVFP010000001">
    <property type="protein sequence ID" value="MCI4682122.1"/>
    <property type="molecule type" value="Genomic_DNA"/>
</dbReference>
<dbReference type="GO" id="GO:0004358">
    <property type="term" value="F:L-glutamate N-acetyltransferase activity, acting on acetyl-L-ornithine as donor"/>
    <property type="evidence" value="ECO:0007669"/>
    <property type="project" value="UniProtKB-EC"/>
</dbReference>
<feature type="binding site" evidence="6">
    <location>
        <position position="160"/>
    </location>
    <ligand>
        <name>substrate</name>
    </ligand>
</feature>
<dbReference type="Proteomes" id="UP001139104">
    <property type="component" value="Unassembled WGS sequence"/>
</dbReference>
<reference evidence="7" key="1">
    <citation type="journal article" date="2022" name="ISME J.">
        <title>Identification of active gaseous-alkane degraders at natural gas seeps.</title>
        <authorList>
            <person name="Farhan Ul Haque M."/>
            <person name="Hernandez M."/>
            <person name="Crombie A.T."/>
            <person name="Murrell J.C."/>
        </authorList>
    </citation>
    <scope>NUCLEOTIDE SEQUENCE</scope>
    <source>
        <strain evidence="7">PC2</strain>
    </source>
</reference>
<dbReference type="CDD" id="cd02152">
    <property type="entry name" value="OAT"/>
    <property type="match status" value="1"/>
</dbReference>
<feature type="binding site" evidence="6">
    <location>
        <position position="186"/>
    </location>
    <ligand>
        <name>substrate</name>
    </ligand>
</feature>
<feature type="site" description="Involved in the stabilization of negative charge on the oxyanion by the formation of the oxyanion hole" evidence="6">
    <location>
        <position position="123"/>
    </location>
</feature>
<keyword evidence="3 6" id="KW-0808">Transferase</keyword>
<keyword evidence="5 6" id="KW-0012">Acyltransferase</keyword>
<dbReference type="EC" id="2.3.1.35" evidence="6"/>
<dbReference type="InterPro" id="IPR002813">
    <property type="entry name" value="Arg_biosynth_ArgJ"/>
</dbReference>
<comment type="catalytic activity">
    <reaction evidence="6">
        <text>N(2)-acetyl-L-ornithine + L-glutamate = N-acetyl-L-glutamate + L-ornithine</text>
        <dbReference type="Rhea" id="RHEA:15349"/>
        <dbReference type="ChEBI" id="CHEBI:29985"/>
        <dbReference type="ChEBI" id="CHEBI:44337"/>
        <dbReference type="ChEBI" id="CHEBI:46911"/>
        <dbReference type="ChEBI" id="CHEBI:57805"/>
        <dbReference type="EC" id="2.3.1.35"/>
    </reaction>
</comment>
<protein>
    <recommendedName>
        <fullName evidence="6">Arginine biosynthesis bifunctional protein ArgJ</fullName>
    </recommendedName>
    <domain>
        <recommendedName>
            <fullName evidence="6">Glutamate N-acetyltransferase</fullName>
            <ecNumber evidence="6">2.3.1.35</ecNumber>
        </recommendedName>
        <alternativeName>
            <fullName evidence="6">Ornithine acetyltransferase</fullName>
            <shortName evidence="6">OATase</shortName>
        </alternativeName>
        <alternativeName>
            <fullName evidence="6">Ornithine transacetylase</fullName>
        </alternativeName>
    </domain>
    <domain>
        <recommendedName>
            <fullName evidence="6">Amino-acid acetyltransferase</fullName>
            <ecNumber evidence="6">2.3.1.1</ecNumber>
        </recommendedName>
        <alternativeName>
            <fullName evidence="6">N-acetylglutamate synthase</fullName>
            <shortName evidence="6">AGSase</shortName>
        </alternativeName>
    </domain>
    <component>
        <recommendedName>
            <fullName evidence="6">Arginine biosynthesis bifunctional protein ArgJ alpha chain</fullName>
        </recommendedName>
    </component>
    <component>
        <recommendedName>
            <fullName evidence="6">Arginine biosynthesis bifunctional protein ArgJ beta chain</fullName>
        </recommendedName>
    </component>
</protein>
<dbReference type="HAMAP" id="MF_01106">
    <property type="entry name" value="ArgJ"/>
    <property type="match status" value="1"/>
</dbReference>
<feature type="site" description="Involved in the stabilization of negative charge on the oxyanion by the formation of the oxyanion hole" evidence="6">
    <location>
        <position position="124"/>
    </location>
</feature>
<dbReference type="RefSeq" id="WP_243066153.1">
    <property type="nucleotide sequence ID" value="NZ_JAIVFK010000002.1"/>
</dbReference>
<feature type="chain" id="PRO_5044923047" description="Arginine biosynthesis bifunctional protein ArgJ beta chain" evidence="6">
    <location>
        <begin position="197"/>
        <end position="415"/>
    </location>
</feature>
<comment type="pathway">
    <text evidence="6">Amino-acid biosynthesis; L-arginine biosynthesis; N(2)-acetyl-L-ornithine from L-glutamate: step 1/4.</text>
</comment>
<comment type="subcellular location">
    <subcellularLocation>
        <location evidence="6">Cytoplasm</location>
    </subcellularLocation>
</comment>
<comment type="catalytic activity">
    <reaction evidence="6">
        <text>L-glutamate + acetyl-CoA = N-acetyl-L-glutamate + CoA + H(+)</text>
        <dbReference type="Rhea" id="RHEA:24292"/>
        <dbReference type="ChEBI" id="CHEBI:15378"/>
        <dbReference type="ChEBI" id="CHEBI:29985"/>
        <dbReference type="ChEBI" id="CHEBI:44337"/>
        <dbReference type="ChEBI" id="CHEBI:57287"/>
        <dbReference type="ChEBI" id="CHEBI:57288"/>
        <dbReference type="EC" id="2.3.1.1"/>
    </reaction>
</comment>
<evidence type="ECO:0000256" key="2">
    <source>
        <dbReference type="ARBA" id="ARBA00011475"/>
    </source>
</evidence>
<keyword evidence="6" id="KW-0028">Amino-acid biosynthesis</keyword>
<keyword evidence="8" id="KW-1185">Reference proteome</keyword>
<dbReference type="InterPro" id="IPR016117">
    <property type="entry name" value="ArgJ-like_dom_sf"/>
</dbReference>
<comment type="subunit">
    <text evidence="2 6">Heterotetramer of two alpha and two beta chains.</text>
</comment>
<comment type="pathway">
    <text evidence="6">Amino-acid biosynthesis; L-arginine biosynthesis; L-ornithine and N-acetyl-L-glutamate from L-glutamate and N(2)-acetyl-L-ornithine (cyclic): step 1/1.</text>
</comment>
<keyword evidence="6" id="KW-0511">Multifunctional enzyme</keyword>
<keyword evidence="6" id="KW-0055">Arginine biosynthesis</keyword>
<evidence type="ECO:0000256" key="4">
    <source>
        <dbReference type="ARBA" id="ARBA00022813"/>
    </source>
</evidence>
<feature type="site" description="Cleavage; by autolysis" evidence="6">
    <location>
        <begin position="196"/>
        <end position="197"/>
    </location>
</feature>
<feature type="binding site" evidence="6">
    <location>
        <position position="197"/>
    </location>
    <ligand>
        <name>substrate</name>
    </ligand>
</feature>
<dbReference type="NCBIfam" id="NF003802">
    <property type="entry name" value="PRK05388.1"/>
    <property type="match status" value="1"/>
</dbReference>
<evidence type="ECO:0000256" key="1">
    <source>
        <dbReference type="ARBA" id="ARBA00006774"/>
    </source>
</evidence>
<dbReference type="PANTHER" id="PTHR23100:SF0">
    <property type="entry name" value="ARGININE BIOSYNTHESIS BIFUNCTIONAL PROTEIN ARGJ, MITOCHONDRIAL"/>
    <property type="match status" value="1"/>
</dbReference>
<evidence type="ECO:0000313" key="7">
    <source>
        <dbReference type="EMBL" id="MCI4682122.1"/>
    </source>
</evidence>
<gene>
    <name evidence="6 7" type="primary">argJ</name>
    <name evidence="7" type="ORF">K2U94_04975</name>
</gene>
<organism evidence="7 8">
    <name type="scientific">Candidatus Rhodoblastus alkanivorans</name>
    <dbReference type="NCBI Taxonomy" id="2954117"/>
    <lineage>
        <taxon>Bacteria</taxon>
        <taxon>Pseudomonadati</taxon>
        <taxon>Pseudomonadota</taxon>
        <taxon>Alphaproteobacteria</taxon>
        <taxon>Hyphomicrobiales</taxon>
        <taxon>Rhodoblastaceae</taxon>
        <taxon>Rhodoblastus</taxon>
    </lineage>
</organism>
<proteinExistence type="inferred from homology"/>
<feature type="binding site" evidence="6">
    <location>
        <position position="410"/>
    </location>
    <ligand>
        <name>substrate</name>
    </ligand>
</feature>
<dbReference type="NCBIfam" id="TIGR00120">
    <property type="entry name" value="ArgJ"/>
    <property type="match status" value="1"/>
</dbReference>
<evidence type="ECO:0000313" key="8">
    <source>
        <dbReference type="Proteomes" id="UP001139104"/>
    </source>
</evidence>
<feature type="binding site" evidence="6">
    <location>
        <position position="287"/>
    </location>
    <ligand>
        <name>substrate</name>
    </ligand>
</feature>
<dbReference type="PANTHER" id="PTHR23100">
    <property type="entry name" value="ARGININE BIOSYNTHESIS BIFUNCTIONAL PROTEIN ARGJ"/>
    <property type="match status" value="1"/>
</dbReference>
<evidence type="ECO:0000256" key="5">
    <source>
        <dbReference type="ARBA" id="ARBA00023315"/>
    </source>
</evidence>
<sequence>MAAAAAVSPLAPKKFAEPPPIEGVRLAAGAAGIRYQGRTDVLLAVFDEGATVAGVFTTSKCPSAPVDWCRDKLRHGRARALVVNSGNANAFTGKAGREATEMTARLAAKAVGAKEDEIFLASTGVIGEPLDASKFDDVLERLAAQARPGGWLDAARAIMTTDTFPKVATATATIDGVEVTVNGMAKGAGMIAPNMATMLAYVFTDAAISAEALQKLLSKGVKSTFNAVTVDSDTSTSDTLMLFATGAAEKRGQKKAKKANGKSLKDFAEKLDAVLLDLAQQVARDGEGARKFIEVRVTGAESDKAAKKIAFSIANSPLVKTAAAGEDANWGRVVMAVGKAGEKAERDLLSIWFGDIRVAHEGRRDPDYDEAAASAAMKQDKIVIRADLGLAKGEATVWTCDLTKEYVAINGDYRS</sequence>
<accession>A0ABS9Z3D3</accession>
<keyword evidence="6" id="KW-0963">Cytoplasm</keyword>
<dbReference type="Gene3D" id="3.10.20.340">
    <property type="entry name" value="ArgJ beta chain, C-terminal domain"/>
    <property type="match status" value="1"/>
</dbReference>
<dbReference type="Gene3D" id="3.60.70.12">
    <property type="entry name" value="L-amino peptidase D-ALA esterase/amidase"/>
    <property type="match status" value="1"/>
</dbReference>
<dbReference type="InterPro" id="IPR042195">
    <property type="entry name" value="ArgJ_beta_C"/>
</dbReference>
<keyword evidence="4 6" id="KW-0068">Autocatalytic cleavage</keyword>
<feature type="chain" id="PRO_5044923046" description="Arginine biosynthesis bifunctional protein ArgJ alpha chain" evidence="6">
    <location>
        <begin position="1"/>
        <end position="196"/>
    </location>
</feature>
<evidence type="ECO:0000256" key="6">
    <source>
        <dbReference type="HAMAP-Rule" id="MF_01106"/>
    </source>
</evidence>
<comment type="similarity">
    <text evidence="1 6">Belongs to the ArgJ family.</text>
</comment>
<feature type="active site" description="Nucleophile" evidence="6">
    <location>
        <position position="197"/>
    </location>
</feature>
<comment type="function">
    <text evidence="6">Catalyzes two activities which are involved in the cyclic version of arginine biosynthesis: the synthesis of N-acetylglutamate from glutamate and acetyl-CoA as the acetyl donor, and of ornithine by transacetylation between N(2)-acetylornithine and glutamate.</text>
</comment>
<dbReference type="Pfam" id="PF01960">
    <property type="entry name" value="ArgJ"/>
    <property type="match status" value="1"/>
</dbReference>
<feature type="binding site" evidence="6">
    <location>
        <position position="415"/>
    </location>
    <ligand>
        <name>substrate</name>
    </ligand>
</feature>
<name>A0ABS9Z3D3_9HYPH</name>